<proteinExistence type="predicted"/>
<accession>A0A0F4Z748</accession>
<evidence type="ECO:0000313" key="3">
    <source>
        <dbReference type="Proteomes" id="UP000033483"/>
    </source>
</evidence>
<organism evidence="2 3">
    <name type="scientific">Thielaviopsis punctulata</name>
    <dbReference type="NCBI Taxonomy" id="72032"/>
    <lineage>
        <taxon>Eukaryota</taxon>
        <taxon>Fungi</taxon>
        <taxon>Dikarya</taxon>
        <taxon>Ascomycota</taxon>
        <taxon>Pezizomycotina</taxon>
        <taxon>Sordariomycetes</taxon>
        <taxon>Hypocreomycetidae</taxon>
        <taxon>Microascales</taxon>
        <taxon>Ceratocystidaceae</taxon>
        <taxon>Thielaviopsis</taxon>
    </lineage>
</organism>
<dbReference type="PANTHER" id="PTHR40370">
    <property type="entry name" value="EXPRESSED PROTEIN"/>
    <property type="match status" value="1"/>
</dbReference>
<evidence type="ECO:0000313" key="2">
    <source>
        <dbReference type="EMBL" id="KKA26379.1"/>
    </source>
</evidence>
<comment type="caution">
    <text evidence="2">The sequence shown here is derived from an EMBL/GenBank/DDBJ whole genome shotgun (WGS) entry which is preliminary data.</text>
</comment>
<gene>
    <name evidence="2" type="ORF">TD95_001390</name>
</gene>
<dbReference type="Proteomes" id="UP000033483">
    <property type="component" value="Unassembled WGS sequence"/>
</dbReference>
<feature type="domain" description="DUF3074" evidence="1">
    <location>
        <begin position="119"/>
        <end position="301"/>
    </location>
</feature>
<dbReference type="InterPro" id="IPR024500">
    <property type="entry name" value="DUF3074"/>
</dbReference>
<protein>
    <recommendedName>
        <fullName evidence="1">DUF3074 domain-containing protein</fullName>
    </recommendedName>
</protein>
<dbReference type="SUPFAM" id="SSF55961">
    <property type="entry name" value="Bet v1-like"/>
    <property type="match status" value="1"/>
</dbReference>
<dbReference type="PANTHER" id="PTHR40370:SF1">
    <property type="entry name" value="DUF3074 DOMAIN-CONTAINING PROTEIN"/>
    <property type="match status" value="1"/>
</dbReference>
<sequence>MSVPAPLGPFVRLWGLKMSELPQPSSPSDELLPFVLSILEEAVSFLDSIPSYSNSQIPQASSQSSRRGLWKAKGAYPYPGCDAKIEAYERVVSTSELKDIAAKNNIIQDKSTDFHSEFWTCRRSLHEDASRKGTANWAEFLQCFRDHHAEAEDLFTDSIIETNTAAEWRCEGITARIGEKEYGRITLKLEESRHHIGSPLKDRVFAVLQMTATVLGTQEFVVVSIAITETESSPICALTKKPGVVTASYTSVERIRKVPAGTIEWTMATASDARGVLPAWLQALSVPAKIRKDVPMFLVWLANQNRQEIQQGIFPQ</sequence>
<dbReference type="OrthoDB" id="6423603at2759"/>
<keyword evidence="3" id="KW-1185">Reference proteome</keyword>
<dbReference type="AlphaFoldDB" id="A0A0F4Z748"/>
<name>A0A0F4Z748_9PEZI</name>
<dbReference type="Pfam" id="PF11274">
    <property type="entry name" value="DUF3074"/>
    <property type="match status" value="1"/>
</dbReference>
<dbReference type="EMBL" id="LAEV01002193">
    <property type="protein sequence ID" value="KKA26379.1"/>
    <property type="molecule type" value="Genomic_DNA"/>
</dbReference>
<evidence type="ECO:0000259" key="1">
    <source>
        <dbReference type="Pfam" id="PF11274"/>
    </source>
</evidence>
<reference evidence="2 3" key="1">
    <citation type="submission" date="2015-03" db="EMBL/GenBank/DDBJ databases">
        <authorList>
            <person name="Radwan O."/>
            <person name="Al-Naeli F.A."/>
            <person name="Rendon G.A."/>
            <person name="Fields C."/>
        </authorList>
    </citation>
    <scope>NUCLEOTIDE SEQUENCE [LARGE SCALE GENOMIC DNA]</scope>
    <source>
        <strain evidence="2">CR-DP1</strain>
    </source>
</reference>